<name>A0A6J6AHW4_9ZZZZ</name>
<accession>A0A6J6AHW4</accession>
<dbReference type="InterPro" id="IPR036527">
    <property type="entry name" value="SCP2_sterol-bd_dom_sf"/>
</dbReference>
<dbReference type="EMBL" id="CAEZZL010000012">
    <property type="protein sequence ID" value="CAB4755717.1"/>
    <property type="molecule type" value="Genomic_DNA"/>
</dbReference>
<evidence type="ECO:0000313" key="2">
    <source>
        <dbReference type="EMBL" id="CAB4368493.1"/>
    </source>
</evidence>
<proteinExistence type="predicted"/>
<dbReference type="EMBL" id="CAFBQH010000090">
    <property type="protein sequence ID" value="CAB5054812.1"/>
    <property type="molecule type" value="Genomic_DNA"/>
</dbReference>
<evidence type="ECO:0000313" key="3">
    <source>
        <dbReference type="EMBL" id="CAB4755717.1"/>
    </source>
</evidence>
<reference evidence="2" key="1">
    <citation type="submission" date="2020-05" db="EMBL/GenBank/DDBJ databases">
        <authorList>
            <person name="Chiriac C."/>
            <person name="Salcher M."/>
            <person name="Ghai R."/>
            <person name="Kavagutti S V."/>
        </authorList>
    </citation>
    <scope>NUCLEOTIDE SEQUENCE</scope>
</reference>
<dbReference type="EMBL" id="CAETWZ010000171">
    <property type="protein sequence ID" value="CAB4368493.1"/>
    <property type="molecule type" value="Genomic_DNA"/>
</dbReference>
<gene>
    <name evidence="3" type="ORF">UFOPK2870_00313</name>
    <name evidence="2" type="ORF">UFOPK4179_01296</name>
    <name evidence="4" type="ORF">UFOPK4293_01303</name>
</gene>
<dbReference type="Gene3D" id="3.30.1050.10">
    <property type="entry name" value="SCP2 sterol-binding domain"/>
    <property type="match status" value="1"/>
</dbReference>
<evidence type="ECO:0000259" key="1">
    <source>
        <dbReference type="Pfam" id="PF02036"/>
    </source>
</evidence>
<protein>
    <submittedName>
        <fullName evidence="2">Unannotated protein</fullName>
    </submittedName>
</protein>
<dbReference type="SUPFAM" id="SSF55718">
    <property type="entry name" value="SCP-like"/>
    <property type="match status" value="1"/>
</dbReference>
<feature type="domain" description="SCP2" evidence="1">
    <location>
        <begin position="33"/>
        <end position="111"/>
    </location>
</feature>
<dbReference type="Pfam" id="PF02036">
    <property type="entry name" value="SCP2"/>
    <property type="match status" value="1"/>
</dbReference>
<dbReference type="InterPro" id="IPR003033">
    <property type="entry name" value="SCP2_sterol-bd_dom"/>
</dbReference>
<sequence>MRYLSLDWIDAMQAQVASSESLADLASTHSIGVTQVVTDGPEGNVLYHLQVGNGEARFASGPAPDENVRMEQTWETAVGVATGSLPAQEAFIKGHVRISGDTQRLMDAVPVFAALDAAFEAVRALTTYE</sequence>
<organism evidence="2">
    <name type="scientific">freshwater metagenome</name>
    <dbReference type="NCBI Taxonomy" id="449393"/>
    <lineage>
        <taxon>unclassified sequences</taxon>
        <taxon>metagenomes</taxon>
        <taxon>ecological metagenomes</taxon>
    </lineage>
</organism>
<dbReference type="AlphaFoldDB" id="A0A6J6AHW4"/>
<evidence type="ECO:0000313" key="4">
    <source>
        <dbReference type="EMBL" id="CAB5054812.1"/>
    </source>
</evidence>